<dbReference type="Proteomes" id="UP001208689">
    <property type="component" value="Chromosome"/>
</dbReference>
<sequence length="92" mass="11002">METKENKLKVYKFQQKGWIQTEQLLNDDIAIVVDQTQNRIYFWSGKKSKPQAIEMAKKNLLIKKIQYSNYQYRNNQAEFPSPIMEEITKSLK</sequence>
<keyword evidence="2" id="KW-1185">Reference proteome</keyword>
<gene>
    <name evidence="1" type="ORF">NEF87_004255</name>
</gene>
<dbReference type="EMBL" id="CP104013">
    <property type="protein sequence ID" value="UYP47970.1"/>
    <property type="molecule type" value="Genomic_DNA"/>
</dbReference>
<reference evidence="1" key="1">
    <citation type="submission" date="2022-09" db="EMBL/GenBank/DDBJ databases">
        <title>Actin cytoskeleton and complex cell architecture in an #Asgard archaeon.</title>
        <authorList>
            <person name="Ponce Toledo R.I."/>
            <person name="Schleper C."/>
            <person name="Rodrigues Oliveira T."/>
            <person name="Wollweber F."/>
            <person name="Xu J."/>
            <person name="Rittmann S."/>
            <person name="Klingl A."/>
            <person name="Pilhofer M."/>
        </authorList>
    </citation>
    <scope>NUCLEOTIDE SEQUENCE</scope>
    <source>
        <strain evidence="1">B-35</strain>
    </source>
</reference>
<evidence type="ECO:0000313" key="2">
    <source>
        <dbReference type="Proteomes" id="UP001208689"/>
    </source>
</evidence>
<protein>
    <recommendedName>
        <fullName evidence="3">Gelsolin-like domain-containing protein</fullName>
    </recommendedName>
</protein>
<proteinExistence type="predicted"/>
<evidence type="ECO:0008006" key="3">
    <source>
        <dbReference type="Google" id="ProtNLM"/>
    </source>
</evidence>
<organism evidence="1 2">
    <name type="scientific">Candidatus Lokiarchaeum ossiferum</name>
    <dbReference type="NCBI Taxonomy" id="2951803"/>
    <lineage>
        <taxon>Archaea</taxon>
        <taxon>Promethearchaeati</taxon>
        <taxon>Promethearchaeota</taxon>
        <taxon>Promethearchaeia</taxon>
        <taxon>Promethearchaeales</taxon>
        <taxon>Promethearchaeaceae</taxon>
        <taxon>Candidatus Lokiarchaeum</taxon>
    </lineage>
</organism>
<dbReference type="Gene3D" id="3.40.20.10">
    <property type="entry name" value="Severin"/>
    <property type="match status" value="1"/>
</dbReference>
<name>A0ABY6HWT8_9ARCH</name>
<evidence type="ECO:0000313" key="1">
    <source>
        <dbReference type="EMBL" id="UYP47970.1"/>
    </source>
</evidence>
<accession>A0ABY6HWT8</accession>
<dbReference type="InterPro" id="IPR029006">
    <property type="entry name" value="ADF-H/Gelsolin-like_dom_sf"/>
</dbReference>